<gene>
    <name evidence="2" type="ORF">CHEWBECCA_112</name>
</gene>
<dbReference type="InterPro" id="IPR037135">
    <property type="entry name" value="DUF1653-like_dom_sf"/>
</dbReference>
<evidence type="ECO:0000313" key="3">
    <source>
        <dbReference type="Proteomes" id="UP000827751"/>
    </source>
</evidence>
<dbReference type="Gene3D" id="2.30.30.320">
    <property type="entry name" value="DUF1653-like domain"/>
    <property type="match status" value="1"/>
</dbReference>
<protein>
    <submittedName>
        <fullName evidence="2">DUF1653 domain-containing protein</fullName>
    </submittedName>
</protein>
<dbReference type="Proteomes" id="UP000827751">
    <property type="component" value="Segment"/>
</dbReference>
<organism evidence="2 3">
    <name type="scientific">Bacillus phage vB_BanS_Chewbecca</name>
    <dbReference type="NCBI Taxonomy" id="2894786"/>
    <lineage>
        <taxon>Viruses</taxon>
        <taxon>Duplodnaviria</taxon>
        <taxon>Heunggongvirae</taxon>
        <taxon>Uroviricota</taxon>
        <taxon>Caudoviricetes</taxon>
        <taxon>Joanripponvirinae</taxon>
        <taxon>Tsamsavirus</taxon>
        <taxon>Tsamsavirus chewbecca</taxon>
    </lineage>
</organism>
<accession>A0AAE9CAV5</accession>
<sequence>MGGHIMIYKHYKGGLYLMVGYATRMSKDFNEKLDLVEVAKHTETEECMSVYVAHDKDTGGSHYVFESDKHDGILCFYRDLEGTHWLRPRKMFFEDVINDEGEVVPRFIKVTGEELFKSIGELVEQEMDAVVHILEKKTK</sequence>
<dbReference type="EMBL" id="OK499972">
    <property type="protein sequence ID" value="UGO46195.1"/>
    <property type="molecule type" value="Genomic_DNA"/>
</dbReference>
<keyword evidence="3" id="KW-1185">Reference proteome</keyword>
<dbReference type="Pfam" id="PF07866">
    <property type="entry name" value="DUF1653"/>
    <property type="match status" value="1"/>
</dbReference>
<dbReference type="InterPro" id="IPR023387">
    <property type="entry name" value="DUF1653-like_dom"/>
</dbReference>
<reference evidence="2 3" key="1">
    <citation type="submission" date="2021-10" db="EMBL/GenBank/DDBJ databases">
        <authorList>
            <person name="Lavering E.D."/>
            <person name="James R."/>
            <person name="Fairhom J.D."/>
            <person name="Ogilvie B.H."/>
            <person name="Thurgood T.L."/>
            <person name="Robison R.A."/>
            <person name="Grose J.H."/>
        </authorList>
    </citation>
    <scope>NUCLEOTIDE SEQUENCE [LARGE SCALE GENOMIC DNA]</scope>
</reference>
<feature type="domain" description="DUF1653" evidence="1">
    <location>
        <begin position="73"/>
        <end position="107"/>
    </location>
</feature>
<name>A0AAE9CAV5_9CAUD</name>
<evidence type="ECO:0000259" key="1">
    <source>
        <dbReference type="Pfam" id="PF07866"/>
    </source>
</evidence>
<proteinExistence type="predicted"/>
<evidence type="ECO:0000313" key="2">
    <source>
        <dbReference type="EMBL" id="UGO46195.1"/>
    </source>
</evidence>